<evidence type="ECO:0000256" key="1">
    <source>
        <dbReference type="ARBA" id="ARBA00004496"/>
    </source>
</evidence>
<reference evidence="6 7" key="1">
    <citation type="journal article" date="2014" name="Genome Announc.">
        <title>Draft genome sequence of the pathogenic fungus Scedosporium apiospermum.</title>
        <authorList>
            <person name="Vandeputte P."/>
            <person name="Ghamrawi S."/>
            <person name="Rechenmann M."/>
            <person name="Iltis A."/>
            <person name="Giraud S."/>
            <person name="Fleury M."/>
            <person name="Thornton C."/>
            <person name="Delhaes L."/>
            <person name="Meyer W."/>
            <person name="Papon N."/>
            <person name="Bouchara J.P."/>
        </authorList>
    </citation>
    <scope>NUCLEOTIDE SEQUENCE [LARGE SCALE GENOMIC DNA]</scope>
    <source>
        <strain evidence="6 7">IHEM 14462</strain>
    </source>
</reference>
<evidence type="ECO:0000256" key="3">
    <source>
        <dbReference type="ARBA" id="ARBA00022490"/>
    </source>
</evidence>
<dbReference type="KEGG" id="sapo:SAPIO_CDS1011"/>
<dbReference type="OrthoDB" id="269405at2759"/>
<dbReference type="Pfam" id="PF25789">
    <property type="entry name" value="TPR_NAA35"/>
    <property type="match status" value="1"/>
</dbReference>
<dbReference type="InterPro" id="IPR007244">
    <property type="entry name" value="Naa35_N"/>
</dbReference>
<dbReference type="OMA" id="QMEWIVQ"/>
<dbReference type="InterPro" id="IPR057983">
    <property type="entry name" value="NAA35-like_N"/>
</dbReference>
<dbReference type="PANTHER" id="PTHR21373">
    <property type="entry name" value="GLUCOSE REPRESSIBLE PROTEIN MAK10"/>
    <property type="match status" value="1"/>
</dbReference>
<dbReference type="GeneID" id="27719273"/>
<dbReference type="RefSeq" id="XP_016645944.1">
    <property type="nucleotide sequence ID" value="XM_016783759.1"/>
</dbReference>
<evidence type="ECO:0000259" key="5">
    <source>
        <dbReference type="Pfam" id="PF25789"/>
    </source>
</evidence>
<name>A0A084GFN3_PSEDA</name>
<dbReference type="AlphaFoldDB" id="A0A084GFN3"/>
<dbReference type="EMBL" id="JOWA01000044">
    <property type="protein sequence ID" value="KEZ46145.1"/>
    <property type="molecule type" value="Genomic_DNA"/>
</dbReference>
<comment type="caution">
    <text evidence="6">The sequence shown here is derived from an EMBL/GenBank/DDBJ whole genome shotgun (WGS) entry which is preliminary data.</text>
</comment>
<evidence type="ECO:0000313" key="6">
    <source>
        <dbReference type="EMBL" id="KEZ46145.1"/>
    </source>
</evidence>
<organism evidence="6 7">
    <name type="scientific">Pseudallescheria apiosperma</name>
    <name type="common">Scedosporium apiospermum</name>
    <dbReference type="NCBI Taxonomy" id="563466"/>
    <lineage>
        <taxon>Eukaryota</taxon>
        <taxon>Fungi</taxon>
        <taxon>Dikarya</taxon>
        <taxon>Ascomycota</taxon>
        <taxon>Pezizomycotina</taxon>
        <taxon>Sordariomycetes</taxon>
        <taxon>Hypocreomycetidae</taxon>
        <taxon>Microascales</taxon>
        <taxon>Microascaceae</taxon>
        <taxon>Scedosporium</taxon>
    </lineage>
</organism>
<feature type="domain" description="NAA35-like TPR repeats" evidence="5">
    <location>
        <begin position="275"/>
        <end position="656"/>
    </location>
</feature>
<dbReference type="Pfam" id="PF04112">
    <property type="entry name" value="Mak10"/>
    <property type="match status" value="1"/>
</dbReference>
<evidence type="ECO:0000256" key="2">
    <source>
        <dbReference type="ARBA" id="ARBA00006289"/>
    </source>
</evidence>
<gene>
    <name evidence="6" type="ORF">SAPIO_CDS1011</name>
</gene>
<protein>
    <recommendedName>
        <fullName evidence="8">Amino-acid N-acetyltransferase subunit Mak10</fullName>
    </recommendedName>
</protein>
<comment type="similarity">
    <text evidence="2">Belongs to the MAK10 family.</text>
</comment>
<dbReference type="VEuPathDB" id="FungiDB:SAPIO_CDS1011"/>
<evidence type="ECO:0000259" key="4">
    <source>
        <dbReference type="Pfam" id="PF04112"/>
    </source>
</evidence>
<accession>A0A084GFN3</accession>
<evidence type="ECO:0008006" key="8">
    <source>
        <dbReference type="Google" id="ProtNLM"/>
    </source>
</evidence>
<dbReference type="HOGENOM" id="CLU_011757_0_0_1"/>
<dbReference type="InterPro" id="IPR057982">
    <property type="entry name" value="TPR_NAA35"/>
</dbReference>
<dbReference type="Proteomes" id="UP000028545">
    <property type="component" value="Unassembled WGS sequence"/>
</dbReference>
<proteinExistence type="inferred from homology"/>
<keyword evidence="7" id="KW-1185">Reference proteome</keyword>
<evidence type="ECO:0000313" key="7">
    <source>
        <dbReference type="Proteomes" id="UP000028545"/>
    </source>
</evidence>
<feature type="domain" description="NAA35-like N-terminal" evidence="4">
    <location>
        <begin position="26"/>
        <end position="133"/>
    </location>
</feature>
<dbReference type="GO" id="GO:0031417">
    <property type="term" value="C:NatC complex"/>
    <property type="evidence" value="ECO:0007669"/>
    <property type="project" value="InterPro"/>
</dbReference>
<sequence>MASQSAAVVAIDITHKITKAASTLPPGEIVKDGFFTLFESVGALEIMDPKMDSACEDPHDELGEVYDVRRELLPDEVLGIMDQLLCHETLFTCVYVEEILMPNPESIHDADFIKDPPSEYQRPPLSLVLRAYCEEDFVSNTYSRTLLDAVNHNDVLDCLQEAASLLESLKGSMPKDVLDALSARISLRQAFLRATIASEDTADHVGLYDAWTQANKALGVFNKSLTVPTTRVADSFSAKIQQKLASTMPPRPIVELSLDEATGHLTRLFQDSLAAINITDYSDPQSLLTSVAIFQSRKPQPLVYVRCLIQGLIFNDMVILGNKSMRQIMDDDFSMLTMSYSPLLDRSYDEIEVTHDPRFMIAQHMEKFRQKTAPIYFEILRVLCLNRCRVRRTLIHLVREWDYLHGEAEQLDQTLAQLTGEQPLTISLSGNPPAPTQSLPLSSWACLHKLRLMKWIIQLGFELDVYQNDELAAMYWYLNYLSKQRFQLLERTKSFVDVHARNPRNQRRADADRQIIASLAFLRFALLESAITWDLSDSLTCLYTVLLRLSLIKPPPRPYSTDELRYELRMRPFCTIGVPEMIPYQLFKDAVEQRDLSTEHLLESAAKSAASARKSLDSMSKLDKSMTFSGMSYEGWLEKTKGSLKSCIAISVGVATLQKMVKAAGPDGEVKAKVEVAEASKAYHEWWIVPKIIPA</sequence>
<keyword evidence="3" id="KW-0963">Cytoplasm</keyword>
<comment type="subcellular location">
    <subcellularLocation>
        <location evidence="1">Cytoplasm</location>
    </subcellularLocation>
</comment>
<dbReference type="PANTHER" id="PTHR21373:SF0">
    <property type="entry name" value="N-ALPHA-ACETYLTRANSFERASE 35, NATC AUXILIARY SUBUNIT"/>
    <property type="match status" value="1"/>
</dbReference>